<dbReference type="KEGG" id="tva:4756122"/>
<dbReference type="GO" id="GO:0070740">
    <property type="term" value="F:tubulin-glutamic acid ligase activity"/>
    <property type="evidence" value="ECO:0000318"/>
    <property type="project" value="GO_Central"/>
</dbReference>
<dbReference type="GO" id="GO:0000226">
    <property type="term" value="P:microtubule cytoskeleton organization"/>
    <property type="evidence" value="ECO:0000318"/>
    <property type="project" value="GO_Central"/>
</dbReference>
<feature type="compositionally biased region" description="Basic and acidic residues" evidence="4">
    <location>
        <begin position="31"/>
        <end position="42"/>
    </location>
</feature>
<feature type="region of interest" description="Disordered" evidence="4">
    <location>
        <begin position="1"/>
        <end position="44"/>
    </location>
</feature>
<dbReference type="GO" id="GO:0036064">
    <property type="term" value="C:ciliary basal body"/>
    <property type="evidence" value="ECO:0000318"/>
    <property type="project" value="GO_Central"/>
</dbReference>
<dbReference type="VEuPathDB" id="TrichDB:TVAGG3_1057960"/>
<evidence type="ECO:0000256" key="2">
    <source>
        <dbReference type="ARBA" id="ARBA00022741"/>
    </source>
</evidence>
<keyword evidence="2" id="KW-0547">Nucleotide-binding</keyword>
<dbReference type="eggNOG" id="KOG2158">
    <property type="taxonomic scope" value="Eukaryota"/>
</dbReference>
<protein>
    <submittedName>
        <fullName evidence="5">Tubulin-tyrosine ligase family protein</fullName>
    </submittedName>
</protein>
<evidence type="ECO:0000313" key="6">
    <source>
        <dbReference type="Proteomes" id="UP000001542"/>
    </source>
</evidence>
<dbReference type="FunCoup" id="A2F9S6">
    <property type="interactions" value="1"/>
</dbReference>
<dbReference type="SMR" id="A2F9S6"/>
<sequence length="635" mass="72604">MSIPSSLEYTDNKFKDLKSPQKRAPRSNESVVDKSRLKEEKPKRSRKKGPKYIWVNVNQAYYPLIREALESYGFKITESDTKANLFWINANGSTETASELLPYQFYNHFPGTVSISRKVDCAKNLETVSHFMPEAYSFNPETYILPLQFNDLKNHMLSIKNSLKRTFIIKPDKGSLGKGIFLIQDPNQVQDYTEPAIAQRYIDPFLIDGLKFDLRIYALITSIEPLRLYIHNEGLARFCTEPYNDPKPDNLDLVYSHLTNYSLNKKNEHFHANEVVEQEEKGHKRSLEAIYEAVRKSGHDPDKLKHDIDEIIRLTIASVQHFIASQYRIGVVYNDGKSRCFEILGFDILLDKDCKPWLLEVNNKPSMGADSEFDREVKTSVIHGAMHIINLQPNFKKCVGQRIMDLSKTKSTNSTRSTTFFDPEGETLRAKETKWRQLYPLNDGDTSAIEQALAVAAQANGYKRKEKLPASASQNSVQMPQQLQASTTMQLQSPLKKRTMQKIVKPIQRTDIKPITASSPTRIIQRPIRQALPQFKVDESPMILQMKGFPPNIIIDEEEKERIKSIKQQAAISGSQTAYQRVKNMLSVVGGAPKRVDPQIPMQPIIGQSFAVRQPERAFTKSFVFRNYNLPDLVV</sequence>
<name>A2F9S6_TRIV3</name>
<dbReference type="PROSITE" id="PS51221">
    <property type="entry name" value="TTL"/>
    <property type="match status" value="1"/>
</dbReference>
<organism evidence="5 6">
    <name type="scientific">Trichomonas vaginalis (strain ATCC PRA-98 / G3)</name>
    <dbReference type="NCBI Taxonomy" id="412133"/>
    <lineage>
        <taxon>Eukaryota</taxon>
        <taxon>Metamonada</taxon>
        <taxon>Parabasalia</taxon>
        <taxon>Trichomonadida</taxon>
        <taxon>Trichomonadidae</taxon>
        <taxon>Trichomonas</taxon>
    </lineage>
</organism>
<dbReference type="Pfam" id="PF03133">
    <property type="entry name" value="TTL"/>
    <property type="match status" value="1"/>
</dbReference>
<dbReference type="OrthoDB" id="202825at2759"/>
<gene>
    <name evidence="5" type="ORF">TVAG_176940</name>
</gene>
<keyword evidence="1 5" id="KW-0436">Ligase</keyword>
<dbReference type="PANTHER" id="PTHR12241">
    <property type="entry name" value="TUBULIN POLYGLUTAMYLASE"/>
    <property type="match status" value="1"/>
</dbReference>
<accession>A2F9S6</accession>
<dbReference type="VEuPathDB" id="TrichDB:TVAG_176940"/>
<keyword evidence="3" id="KW-0067">ATP-binding</keyword>
<dbReference type="Gene3D" id="3.30.470.20">
    <property type="entry name" value="ATP-grasp fold, B domain"/>
    <property type="match status" value="1"/>
</dbReference>
<evidence type="ECO:0000256" key="1">
    <source>
        <dbReference type="ARBA" id="ARBA00022598"/>
    </source>
</evidence>
<proteinExistence type="predicted"/>
<dbReference type="GO" id="GO:0005524">
    <property type="term" value="F:ATP binding"/>
    <property type="evidence" value="ECO:0007669"/>
    <property type="project" value="UniProtKB-KW"/>
</dbReference>
<feature type="compositionally biased region" description="Basic and acidic residues" evidence="4">
    <location>
        <begin position="10"/>
        <end position="19"/>
    </location>
</feature>
<dbReference type="EMBL" id="DS113680">
    <property type="protein sequence ID" value="EAX98324.1"/>
    <property type="molecule type" value="Genomic_DNA"/>
</dbReference>
<dbReference type="InParanoid" id="A2F9S6"/>
<dbReference type="GO" id="GO:0015631">
    <property type="term" value="F:tubulin binding"/>
    <property type="evidence" value="ECO:0000318"/>
    <property type="project" value="GO_Central"/>
</dbReference>
<keyword evidence="6" id="KW-1185">Reference proteome</keyword>
<reference evidence="5" key="1">
    <citation type="submission" date="2006-10" db="EMBL/GenBank/DDBJ databases">
        <authorList>
            <person name="Amadeo P."/>
            <person name="Zhao Q."/>
            <person name="Wortman J."/>
            <person name="Fraser-Liggett C."/>
            <person name="Carlton J."/>
        </authorList>
    </citation>
    <scope>NUCLEOTIDE SEQUENCE</scope>
    <source>
        <strain evidence="5">G3</strain>
    </source>
</reference>
<dbReference type="Proteomes" id="UP000001542">
    <property type="component" value="Unassembled WGS sequence"/>
</dbReference>
<evidence type="ECO:0000313" key="5">
    <source>
        <dbReference type="EMBL" id="EAX98324.1"/>
    </source>
</evidence>
<evidence type="ECO:0000256" key="4">
    <source>
        <dbReference type="SAM" id="MobiDB-lite"/>
    </source>
</evidence>
<dbReference type="PANTHER" id="PTHR12241:SF147">
    <property type="entry name" value="TUBULIN POLYGLUTAMYLASE TTLL7"/>
    <property type="match status" value="1"/>
</dbReference>
<dbReference type="SUPFAM" id="SSF56059">
    <property type="entry name" value="Glutathione synthetase ATP-binding domain-like"/>
    <property type="match status" value="1"/>
</dbReference>
<dbReference type="RefSeq" id="XP_001311254.1">
    <property type="nucleotide sequence ID" value="XM_001311253.1"/>
</dbReference>
<reference evidence="5" key="2">
    <citation type="journal article" date="2007" name="Science">
        <title>Draft genome sequence of the sexually transmitted pathogen Trichomonas vaginalis.</title>
        <authorList>
            <person name="Carlton J.M."/>
            <person name="Hirt R.P."/>
            <person name="Silva J.C."/>
            <person name="Delcher A.L."/>
            <person name="Schatz M."/>
            <person name="Zhao Q."/>
            <person name="Wortman J.R."/>
            <person name="Bidwell S.L."/>
            <person name="Alsmark U.C.M."/>
            <person name="Besteiro S."/>
            <person name="Sicheritz-Ponten T."/>
            <person name="Noel C.J."/>
            <person name="Dacks J.B."/>
            <person name="Foster P.G."/>
            <person name="Simillion C."/>
            <person name="Van de Peer Y."/>
            <person name="Miranda-Saavedra D."/>
            <person name="Barton G.J."/>
            <person name="Westrop G.D."/>
            <person name="Mueller S."/>
            <person name="Dessi D."/>
            <person name="Fiori P.L."/>
            <person name="Ren Q."/>
            <person name="Paulsen I."/>
            <person name="Zhang H."/>
            <person name="Bastida-Corcuera F.D."/>
            <person name="Simoes-Barbosa A."/>
            <person name="Brown M.T."/>
            <person name="Hayes R.D."/>
            <person name="Mukherjee M."/>
            <person name="Okumura C.Y."/>
            <person name="Schneider R."/>
            <person name="Smith A.J."/>
            <person name="Vanacova S."/>
            <person name="Villalvazo M."/>
            <person name="Haas B.J."/>
            <person name="Pertea M."/>
            <person name="Feldblyum T.V."/>
            <person name="Utterback T.R."/>
            <person name="Shu C.L."/>
            <person name="Osoegawa K."/>
            <person name="de Jong P.J."/>
            <person name="Hrdy I."/>
            <person name="Horvathova L."/>
            <person name="Zubacova Z."/>
            <person name="Dolezal P."/>
            <person name="Malik S.B."/>
            <person name="Logsdon J.M. Jr."/>
            <person name="Henze K."/>
            <person name="Gupta A."/>
            <person name="Wang C.C."/>
            <person name="Dunne R.L."/>
            <person name="Upcroft J.A."/>
            <person name="Upcroft P."/>
            <person name="White O."/>
            <person name="Salzberg S.L."/>
            <person name="Tang P."/>
            <person name="Chiu C.-H."/>
            <person name="Lee Y.-S."/>
            <person name="Embley T.M."/>
            <person name="Coombs G.H."/>
            <person name="Mottram J.C."/>
            <person name="Tachezy J."/>
            <person name="Fraser-Liggett C.M."/>
            <person name="Johnson P.J."/>
        </authorList>
    </citation>
    <scope>NUCLEOTIDE SEQUENCE [LARGE SCALE GENOMIC DNA]</scope>
    <source>
        <strain evidence="5">G3</strain>
    </source>
</reference>
<dbReference type="AlphaFoldDB" id="A2F9S6"/>
<dbReference type="InterPro" id="IPR004344">
    <property type="entry name" value="TTL/TTLL_fam"/>
</dbReference>
<evidence type="ECO:0000256" key="3">
    <source>
        <dbReference type="ARBA" id="ARBA00022840"/>
    </source>
</evidence>